<evidence type="ECO:0000313" key="1">
    <source>
        <dbReference type="EMBL" id="WCR09218.1"/>
    </source>
</evidence>
<geneLocation type="plasmid" evidence="1 2">
    <name>p90204</name>
</geneLocation>
<evidence type="ECO:0008006" key="3">
    <source>
        <dbReference type="Google" id="ProtNLM"/>
    </source>
</evidence>
<dbReference type="Proteomes" id="UP001219349">
    <property type="component" value="Plasmid p90204"/>
</dbReference>
<name>A0ABY7SRT0_9RHOB</name>
<keyword evidence="1" id="KW-0614">Plasmid</keyword>
<reference evidence="1 2" key="1">
    <citation type="submission" date="2021-01" db="EMBL/GenBank/DDBJ databases">
        <title>Biogeographic distribution of Paracoccus.</title>
        <authorList>
            <person name="Hollensteiner J."/>
            <person name="Leineberger J."/>
            <person name="Brinkhoff T."/>
            <person name="Daniel R."/>
        </authorList>
    </citation>
    <scope>NUCLEOTIDE SEQUENCE [LARGE SCALE GENOMIC DNA]</scope>
    <source>
        <strain evidence="1 2">KCTC 22803</strain>
        <plasmid evidence="1 2">p90204</plasmid>
    </source>
</reference>
<sequence>MIRIARNFSHMFSAFNAAIELAAAVENHRAPSARALRVLGIPEQQFRAVNY</sequence>
<keyword evidence="2" id="KW-1185">Reference proteome</keyword>
<gene>
    <name evidence="1" type="ORF">JHX87_18280</name>
</gene>
<evidence type="ECO:0000313" key="2">
    <source>
        <dbReference type="Proteomes" id="UP001219349"/>
    </source>
</evidence>
<protein>
    <recommendedName>
        <fullName evidence="3">Transposase</fullName>
    </recommendedName>
</protein>
<organism evidence="1 2">
    <name type="scientific">Paracoccus fistulariae</name>
    <dbReference type="NCBI Taxonomy" id="658446"/>
    <lineage>
        <taxon>Bacteria</taxon>
        <taxon>Pseudomonadati</taxon>
        <taxon>Pseudomonadota</taxon>
        <taxon>Alphaproteobacteria</taxon>
        <taxon>Rhodobacterales</taxon>
        <taxon>Paracoccaceae</taxon>
        <taxon>Paracoccus</taxon>
    </lineage>
</organism>
<accession>A0ABY7SRT0</accession>
<dbReference type="EMBL" id="CP067137">
    <property type="protein sequence ID" value="WCR09218.1"/>
    <property type="molecule type" value="Genomic_DNA"/>
</dbReference>
<dbReference type="RefSeq" id="WP_271886823.1">
    <property type="nucleotide sequence ID" value="NZ_CP067137.1"/>
</dbReference>
<proteinExistence type="predicted"/>